<comment type="caution">
    <text evidence="2">The sequence shown here is derived from an EMBL/GenBank/DDBJ whole genome shotgun (WGS) entry which is preliminary data.</text>
</comment>
<feature type="region of interest" description="Disordered" evidence="1">
    <location>
        <begin position="172"/>
        <end position="208"/>
    </location>
</feature>
<feature type="compositionally biased region" description="Low complexity" evidence="1">
    <location>
        <begin position="175"/>
        <end position="186"/>
    </location>
</feature>
<gene>
    <name evidence="2" type="ORF">CYMTET_11783</name>
</gene>
<evidence type="ECO:0000313" key="2">
    <source>
        <dbReference type="EMBL" id="KAK3280378.1"/>
    </source>
</evidence>
<accession>A0AAE0GLT1</accession>
<feature type="region of interest" description="Disordered" evidence="1">
    <location>
        <begin position="515"/>
        <end position="540"/>
    </location>
</feature>
<sequence>MEPAVPPSNMLTDMKVISPMPPTLGASEMTKACPRTRFAAKRISGVWPPLAVQLDSPVQHPLPSGGESAEDSPPLETCGSPRIRGVSPCRVRPGRTKRTAINVEVEAADTELPGSPNKRRTSRSTGLTPTLDGLAMFDKKTSKVMRSSNSISSGGELVVFGSSSGEFCAMGTRVSSSGERGQGSSEFVPRPSRLSATNSSTSIDNSGSFLKEQPVFSMGLSSLEEENARRSRVSRTRRRRQQQIAKELSLRMRTGKLFAKLRGAFFLLLLFQQVRRRRMPEKKIPTPRRASSWNFSPGMLVAGRLKRERTSIKDLKTEGKVKFQVTKKQAVTVPYCLQGNEDMYTDDMIAQRTNLREHAAVIQALEKWWAMLPTTFGELARPTYIQMSLSIGKVLFPKFVHIQALAMAEEDWKEDAQGRKATMTKPMLQDALFQLADLWTEGVSPSEYAEFLDALFTDVTCHGADDAGPPVLRPLARVHSRSPRLVNASTTAGRRWGNIQKALSPLRLKLGGKSPLLTSMENADGGAEQSTPEDADGMCLSPRDQRAFVRSKIRDNLSSSLPAVQMGRLPTPPLTPMSERGHMPSPLQSARARLALNPEDLELCAAASIAPAAVSSYRATSEPRRRGNNLRRLKLPEIKCLPSGLSLGVSPRSKQCVKSPTSPKIWRHPFAARAPPAEEKTEGRQTPDVVRRFRHRRIRMENEWSVDIIRKSAVLGTRTRASMDTPAITMVPGPDTSGQHQVDTSNESC</sequence>
<feature type="region of interest" description="Disordered" evidence="1">
    <location>
        <begin position="57"/>
        <end position="92"/>
    </location>
</feature>
<evidence type="ECO:0000313" key="3">
    <source>
        <dbReference type="Proteomes" id="UP001190700"/>
    </source>
</evidence>
<feature type="region of interest" description="Disordered" evidence="1">
    <location>
        <begin position="221"/>
        <end position="241"/>
    </location>
</feature>
<feature type="region of interest" description="Disordered" evidence="1">
    <location>
        <begin position="108"/>
        <end position="131"/>
    </location>
</feature>
<feature type="region of interest" description="Disordered" evidence="1">
    <location>
        <begin position="1"/>
        <end position="28"/>
    </location>
</feature>
<organism evidence="2 3">
    <name type="scientific">Cymbomonas tetramitiformis</name>
    <dbReference type="NCBI Taxonomy" id="36881"/>
    <lineage>
        <taxon>Eukaryota</taxon>
        <taxon>Viridiplantae</taxon>
        <taxon>Chlorophyta</taxon>
        <taxon>Pyramimonadophyceae</taxon>
        <taxon>Pyramimonadales</taxon>
        <taxon>Pyramimonadaceae</taxon>
        <taxon>Cymbomonas</taxon>
    </lineage>
</organism>
<dbReference type="Proteomes" id="UP001190700">
    <property type="component" value="Unassembled WGS sequence"/>
</dbReference>
<dbReference type="AlphaFoldDB" id="A0AAE0GLT1"/>
<feature type="region of interest" description="Disordered" evidence="1">
    <location>
        <begin position="725"/>
        <end position="749"/>
    </location>
</feature>
<reference evidence="2 3" key="1">
    <citation type="journal article" date="2015" name="Genome Biol. Evol.">
        <title>Comparative Genomics of a Bacterivorous Green Alga Reveals Evolutionary Causalities and Consequences of Phago-Mixotrophic Mode of Nutrition.</title>
        <authorList>
            <person name="Burns J.A."/>
            <person name="Paasch A."/>
            <person name="Narechania A."/>
            <person name="Kim E."/>
        </authorList>
    </citation>
    <scope>NUCLEOTIDE SEQUENCE [LARGE SCALE GENOMIC DNA]</scope>
    <source>
        <strain evidence="2 3">PLY_AMNH</strain>
    </source>
</reference>
<feature type="compositionally biased region" description="Polar residues" evidence="1">
    <location>
        <begin position="736"/>
        <end position="749"/>
    </location>
</feature>
<dbReference type="EMBL" id="LGRX02004425">
    <property type="protein sequence ID" value="KAK3280378.1"/>
    <property type="molecule type" value="Genomic_DNA"/>
</dbReference>
<evidence type="ECO:0000256" key="1">
    <source>
        <dbReference type="SAM" id="MobiDB-lite"/>
    </source>
</evidence>
<feature type="compositionally biased region" description="Polar residues" evidence="1">
    <location>
        <begin position="194"/>
        <end position="208"/>
    </location>
</feature>
<name>A0AAE0GLT1_9CHLO</name>
<protein>
    <submittedName>
        <fullName evidence="2">Uncharacterized protein</fullName>
    </submittedName>
</protein>
<feature type="region of interest" description="Disordered" evidence="1">
    <location>
        <begin position="563"/>
        <end position="585"/>
    </location>
</feature>
<keyword evidence="3" id="KW-1185">Reference proteome</keyword>
<proteinExistence type="predicted"/>
<feature type="compositionally biased region" description="Basic residues" evidence="1">
    <location>
        <begin position="230"/>
        <end position="241"/>
    </location>
</feature>